<evidence type="ECO:0000256" key="2">
    <source>
        <dbReference type="SAM" id="SignalP"/>
    </source>
</evidence>
<accession>A0A1Y2BSC5</accession>
<dbReference type="AlphaFoldDB" id="A0A1Y2BSC5"/>
<dbReference type="EMBL" id="MCGO01000052">
    <property type="protein sequence ID" value="ORY37025.1"/>
    <property type="molecule type" value="Genomic_DNA"/>
</dbReference>
<organism evidence="3 4">
    <name type="scientific">Rhizoclosmatium globosum</name>
    <dbReference type="NCBI Taxonomy" id="329046"/>
    <lineage>
        <taxon>Eukaryota</taxon>
        <taxon>Fungi</taxon>
        <taxon>Fungi incertae sedis</taxon>
        <taxon>Chytridiomycota</taxon>
        <taxon>Chytridiomycota incertae sedis</taxon>
        <taxon>Chytridiomycetes</taxon>
        <taxon>Chytridiales</taxon>
        <taxon>Chytriomycetaceae</taxon>
        <taxon>Rhizoclosmatium</taxon>
    </lineage>
</organism>
<keyword evidence="2" id="KW-0732">Signal</keyword>
<evidence type="ECO:0008006" key="5">
    <source>
        <dbReference type="Google" id="ProtNLM"/>
    </source>
</evidence>
<dbReference type="OrthoDB" id="2151048at2759"/>
<dbReference type="Proteomes" id="UP000193642">
    <property type="component" value="Unassembled WGS sequence"/>
</dbReference>
<reference evidence="3 4" key="1">
    <citation type="submission" date="2016-07" db="EMBL/GenBank/DDBJ databases">
        <title>Pervasive Adenine N6-methylation of Active Genes in Fungi.</title>
        <authorList>
            <consortium name="DOE Joint Genome Institute"/>
            <person name="Mondo S.J."/>
            <person name="Dannebaum R.O."/>
            <person name="Kuo R.C."/>
            <person name="Labutti K."/>
            <person name="Haridas S."/>
            <person name="Kuo A."/>
            <person name="Salamov A."/>
            <person name="Ahrendt S.R."/>
            <person name="Lipzen A."/>
            <person name="Sullivan W."/>
            <person name="Andreopoulos W.B."/>
            <person name="Clum A."/>
            <person name="Lindquist E."/>
            <person name="Daum C."/>
            <person name="Ramamoorthy G.K."/>
            <person name="Gryganskyi A."/>
            <person name="Culley D."/>
            <person name="Magnuson J.K."/>
            <person name="James T.Y."/>
            <person name="O'Malley M.A."/>
            <person name="Stajich J.E."/>
            <person name="Spatafora J.W."/>
            <person name="Visel A."/>
            <person name="Grigoriev I.V."/>
        </authorList>
    </citation>
    <scope>NUCLEOTIDE SEQUENCE [LARGE SCALE GENOMIC DNA]</scope>
    <source>
        <strain evidence="3 4">JEL800</strain>
    </source>
</reference>
<feature type="signal peptide" evidence="2">
    <location>
        <begin position="1"/>
        <end position="19"/>
    </location>
</feature>
<evidence type="ECO:0000313" key="3">
    <source>
        <dbReference type="EMBL" id="ORY37025.1"/>
    </source>
</evidence>
<gene>
    <name evidence="3" type="ORF">BCR33DRAFT_854898</name>
</gene>
<proteinExistence type="predicted"/>
<feature type="chain" id="PRO_5012214860" description="Chitinase" evidence="2">
    <location>
        <begin position="20"/>
        <end position="693"/>
    </location>
</feature>
<feature type="compositionally biased region" description="Low complexity" evidence="1">
    <location>
        <begin position="593"/>
        <end position="616"/>
    </location>
</feature>
<feature type="region of interest" description="Disordered" evidence="1">
    <location>
        <begin position="593"/>
        <end position="620"/>
    </location>
</feature>
<sequence>MLSTAGVLSFLLVSPNVYAQKVIAGALFMNPIDGPAKLQALAANASNLPMTRLMLSFVRPDMLYIPGSKTLQYSNIGFPTSGDYGFAAVKEAVKKLQAGGIEVFLSMGGLNNNCFPYFYMKYSIAYFGMSDEYWKIYKYGNGSTTACTKDNNWCRACDLGVYAYDLSDLSVFPEPNNTSSFQNAQARVASQAKGNNVIWHPEIVGGAQYIDPADKTTVVTVPGSNLWSIQNRDPYQDFIYLAKDLGLNGVDLDYNEIWHADTFRSGSNSLGPFKLDQTVYKYSAIAYDIMKQIRLIYPTCLFSTTVSSVGAWQGNWWGGSLKGLWYYVNLWYPDLIRFITHDANAGGINVKSFDLSKNNAYYSCQDIIFDCNLGGQVQYFMSTYAQAGIWARTGYQVGQPSHPSPFNDSSHQLPLTQPDLKTILQGVSSSITLGGYVWELFKPKNDLPTGSKLQPNNLGVNSVIQQICSKTFPLSARCGGVIPVIAVASTTTKTSTQVTTSLNTTTATTATPMSITVTVSTTFQTSTRSTLTPPTFSTTTFSTEFLSSVYITPVPSTLTPSSFTITSNSTATLANVTTIDIPTTETILIIQAPSTNSSPIEEPTSTPTPTLTPTPSQATDDKPCSTFGEIICVDGISFECMLSPTTGTFIWVRFNLPGCGNVPPTQPPSTPSPLQVLLGRRVMLRDFKYVWMD</sequence>
<protein>
    <recommendedName>
        <fullName evidence="5">Chitinase</fullName>
    </recommendedName>
</protein>
<name>A0A1Y2BSC5_9FUNG</name>
<evidence type="ECO:0000256" key="1">
    <source>
        <dbReference type="SAM" id="MobiDB-lite"/>
    </source>
</evidence>
<comment type="caution">
    <text evidence="3">The sequence shown here is derived from an EMBL/GenBank/DDBJ whole genome shotgun (WGS) entry which is preliminary data.</text>
</comment>
<evidence type="ECO:0000313" key="4">
    <source>
        <dbReference type="Proteomes" id="UP000193642"/>
    </source>
</evidence>
<keyword evidence="4" id="KW-1185">Reference proteome</keyword>